<organism evidence="3 4">
    <name type="scientific">Prosthecobacter debontii</name>
    <dbReference type="NCBI Taxonomy" id="48467"/>
    <lineage>
        <taxon>Bacteria</taxon>
        <taxon>Pseudomonadati</taxon>
        <taxon>Verrucomicrobiota</taxon>
        <taxon>Verrucomicrobiia</taxon>
        <taxon>Verrucomicrobiales</taxon>
        <taxon>Verrucomicrobiaceae</taxon>
        <taxon>Prosthecobacter</taxon>
    </lineage>
</organism>
<dbReference type="RefSeq" id="WP_078815798.1">
    <property type="nucleotide sequence ID" value="NZ_FUYE01000023.1"/>
</dbReference>
<feature type="domain" description="Putative DNA-binding" evidence="2">
    <location>
        <begin position="20"/>
        <end position="128"/>
    </location>
</feature>
<dbReference type="Gene3D" id="1.10.150.690">
    <property type="entry name" value="DUF2063"/>
    <property type="match status" value="1"/>
</dbReference>
<dbReference type="AlphaFoldDB" id="A0A1T4YZX2"/>
<dbReference type="InterPro" id="IPR018640">
    <property type="entry name" value="DUF2063"/>
</dbReference>
<dbReference type="STRING" id="48467.SAMN02745166_04675"/>
<reference evidence="4" key="1">
    <citation type="submission" date="2017-02" db="EMBL/GenBank/DDBJ databases">
        <authorList>
            <person name="Varghese N."/>
            <person name="Submissions S."/>
        </authorList>
    </citation>
    <scope>NUCLEOTIDE SEQUENCE [LARGE SCALE GENOMIC DNA]</scope>
    <source>
        <strain evidence="4">ATCC 700200</strain>
    </source>
</reference>
<protein>
    <submittedName>
        <fullName evidence="3">Putative DNA-binding domain-containing protein</fullName>
    </submittedName>
</protein>
<dbReference type="InterPro" id="IPR044922">
    <property type="entry name" value="DUF2063_N_sf"/>
</dbReference>
<feature type="region of interest" description="Disordered" evidence="1">
    <location>
        <begin position="207"/>
        <end position="230"/>
    </location>
</feature>
<gene>
    <name evidence="3" type="ORF">SAMN02745166_04675</name>
</gene>
<dbReference type="EMBL" id="FUYE01000023">
    <property type="protein sequence ID" value="SKB07360.1"/>
    <property type="molecule type" value="Genomic_DNA"/>
</dbReference>
<sequence>MTHPLSSPARIDHLDDLRQLQRLMSAALFRPLAARDRMQSIWGDGRTTEEVAAGFIKPNDRLTALERLEIYNRQYWFRLLDCLYDDYPGLRSLLGWRRFHRLCRAYLTRYPSRSWTLRNLGRQLPQFIEEAPELTAPRTVLALDMVRFEWAQVLAFDEAHLPPLRVDDLLGSDPSQLCLGLQPHLSLLELSSGVDEYFMAVRKENEERQHGTASQAHGSAPQRRSASRLPQPKLQSLQLVVYRYDAQIYFKRIEREAYLILRALRDGLPVSQALETALTEADASADWTAKIQSWFEIWAALGWFCQTPTKPLSS</sequence>
<dbReference type="OrthoDB" id="192286at2"/>
<evidence type="ECO:0000313" key="3">
    <source>
        <dbReference type="EMBL" id="SKB07360.1"/>
    </source>
</evidence>
<evidence type="ECO:0000313" key="4">
    <source>
        <dbReference type="Proteomes" id="UP000190774"/>
    </source>
</evidence>
<dbReference type="Proteomes" id="UP000190774">
    <property type="component" value="Unassembled WGS sequence"/>
</dbReference>
<dbReference type="Pfam" id="PF09836">
    <property type="entry name" value="DUF2063"/>
    <property type="match status" value="1"/>
</dbReference>
<accession>A0A1T4YZX2</accession>
<evidence type="ECO:0000259" key="2">
    <source>
        <dbReference type="Pfam" id="PF09836"/>
    </source>
</evidence>
<evidence type="ECO:0000256" key="1">
    <source>
        <dbReference type="SAM" id="MobiDB-lite"/>
    </source>
</evidence>
<dbReference type="GO" id="GO:0003677">
    <property type="term" value="F:DNA binding"/>
    <property type="evidence" value="ECO:0007669"/>
    <property type="project" value="UniProtKB-KW"/>
</dbReference>
<name>A0A1T4YZX2_9BACT</name>
<proteinExistence type="predicted"/>
<keyword evidence="3" id="KW-0238">DNA-binding</keyword>
<keyword evidence="4" id="KW-1185">Reference proteome</keyword>